<accession>A0AAU8FCP1</accession>
<proteinExistence type="predicted"/>
<organism evidence="1">
    <name type="scientific">Dyadobacter sp. 676</name>
    <dbReference type="NCBI Taxonomy" id="3088362"/>
    <lineage>
        <taxon>Bacteria</taxon>
        <taxon>Pseudomonadati</taxon>
        <taxon>Bacteroidota</taxon>
        <taxon>Cytophagia</taxon>
        <taxon>Cytophagales</taxon>
        <taxon>Spirosomataceae</taxon>
        <taxon>Dyadobacter</taxon>
    </lineage>
</organism>
<dbReference type="EMBL" id="CP159289">
    <property type="protein sequence ID" value="XCH22287.1"/>
    <property type="molecule type" value="Genomic_DNA"/>
</dbReference>
<dbReference type="AlphaFoldDB" id="A0AAU8FCP1"/>
<dbReference type="RefSeq" id="WP_353717619.1">
    <property type="nucleotide sequence ID" value="NZ_CP159289.1"/>
</dbReference>
<gene>
    <name evidence="1" type="ORF">ABV298_18265</name>
</gene>
<sequence length="54" mass="6087">MESYSVTIILSVEWKELAPSAYYERGLRKLQSGWVVNEASPIKARLPVGKQLPP</sequence>
<reference evidence="1" key="1">
    <citation type="submission" date="2024-06" db="EMBL/GenBank/DDBJ databases">
        <title>Sequencing and assembly of the genome of Dyadobacter sp. strain 676, a symbiont of Cyamopsis tetragonoloba.</title>
        <authorList>
            <person name="Guro P."/>
            <person name="Sazanova A."/>
            <person name="Kuznetsova I."/>
            <person name="Belimov A."/>
            <person name="Safronova V."/>
        </authorList>
    </citation>
    <scope>NUCLEOTIDE SEQUENCE</scope>
    <source>
        <strain evidence="1">676</strain>
    </source>
</reference>
<protein>
    <submittedName>
        <fullName evidence="1">Uncharacterized protein</fullName>
    </submittedName>
</protein>
<evidence type="ECO:0000313" key="1">
    <source>
        <dbReference type="EMBL" id="XCH22287.1"/>
    </source>
</evidence>
<name>A0AAU8FCP1_9BACT</name>